<sequence>MTDTAPNKNTPATPMMVQYHAIRETVGDALLFYRMGDFYELFFDDAITAAAVLDITLTKRGQHDGEGIAMCGVPFHAFEPYLAKLIRAGFKVAICEQMENPAEAKKRGPKSVVRREVVRTVTPGTILEETLLDARANNFLCAVSILRSGEDAAIAWVDVSTGEL</sequence>
<keyword evidence="3" id="KW-0067">ATP-binding</keyword>
<keyword evidence="4" id="KW-0238">DNA-binding</keyword>
<evidence type="ECO:0000256" key="2">
    <source>
        <dbReference type="ARBA" id="ARBA00022763"/>
    </source>
</evidence>
<keyword evidence="1" id="KW-0547">Nucleotide-binding</keyword>
<feature type="domain" description="DNA mismatch repair protein MutS-like N-terminal" evidence="6">
    <location>
        <begin position="13"/>
        <end position="129"/>
    </location>
</feature>
<protein>
    <submittedName>
        <fullName evidence="7">DNA mismatch repair protein MutS</fullName>
    </submittedName>
</protein>
<evidence type="ECO:0000313" key="7">
    <source>
        <dbReference type="EMBL" id="VAW04636.1"/>
    </source>
</evidence>
<dbReference type="EMBL" id="UOEH01000443">
    <property type="protein sequence ID" value="VAW04636.1"/>
    <property type="molecule type" value="Genomic_DNA"/>
</dbReference>
<feature type="non-terminal residue" evidence="7">
    <location>
        <position position="164"/>
    </location>
</feature>
<proteinExistence type="predicted"/>
<organism evidence="7">
    <name type="scientific">hydrothermal vent metagenome</name>
    <dbReference type="NCBI Taxonomy" id="652676"/>
    <lineage>
        <taxon>unclassified sequences</taxon>
        <taxon>metagenomes</taxon>
        <taxon>ecological metagenomes</taxon>
    </lineage>
</organism>
<dbReference type="InterPro" id="IPR036678">
    <property type="entry name" value="MutS_con_dom_sf"/>
</dbReference>
<evidence type="ECO:0000259" key="6">
    <source>
        <dbReference type="Pfam" id="PF01624"/>
    </source>
</evidence>
<dbReference type="SUPFAM" id="SSF53150">
    <property type="entry name" value="DNA repair protein MutS, domain II"/>
    <property type="match status" value="1"/>
</dbReference>
<dbReference type="Gene3D" id="3.40.1170.10">
    <property type="entry name" value="DNA repair protein MutS, domain I"/>
    <property type="match status" value="1"/>
</dbReference>
<dbReference type="GO" id="GO:0030983">
    <property type="term" value="F:mismatched DNA binding"/>
    <property type="evidence" value="ECO:0007669"/>
    <property type="project" value="InterPro"/>
</dbReference>
<dbReference type="InterPro" id="IPR016151">
    <property type="entry name" value="DNA_mismatch_repair_MutS_N"/>
</dbReference>
<evidence type="ECO:0000256" key="1">
    <source>
        <dbReference type="ARBA" id="ARBA00022741"/>
    </source>
</evidence>
<evidence type="ECO:0000256" key="5">
    <source>
        <dbReference type="ARBA" id="ARBA00023204"/>
    </source>
</evidence>
<dbReference type="GO" id="GO:0006298">
    <property type="term" value="P:mismatch repair"/>
    <property type="evidence" value="ECO:0007669"/>
    <property type="project" value="InterPro"/>
</dbReference>
<dbReference type="GO" id="GO:0005524">
    <property type="term" value="F:ATP binding"/>
    <property type="evidence" value="ECO:0007669"/>
    <property type="project" value="UniProtKB-KW"/>
</dbReference>
<dbReference type="InterPro" id="IPR007695">
    <property type="entry name" value="DNA_mismatch_repair_MutS-lik_N"/>
</dbReference>
<dbReference type="Pfam" id="PF01624">
    <property type="entry name" value="MutS_I"/>
    <property type="match status" value="1"/>
</dbReference>
<reference evidence="7" key="1">
    <citation type="submission" date="2018-06" db="EMBL/GenBank/DDBJ databases">
        <authorList>
            <person name="Zhirakovskaya E."/>
        </authorList>
    </citation>
    <scope>NUCLEOTIDE SEQUENCE</scope>
</reference>
<evidence type="ECO:0000256" key="4">
    <source>
        <dbReference type="ARBA" id="ARBA00023125"/>
    </source>
</evidence>
<evidence type="ECO:0000256" key="3">
    <source>
        <dbReference type="ARBA" id="ARBA00022840"/>
    </source>
</evidence>
<name>A0A3B0TCI6_9ZZZZ</name>
<keyword evidence="5" id="KW-0234">DNA repair</keyword>
<accession>A0A3B0TCI6</accession>
<dbReference type="SUPFAM" id="SSF55271">
    <property type="entry name" value="DNA repair protein MutS, domain I"/>
    <property type="match status" value="1"/>
</dbReference>
<dbReference type="AlphaFoldDB" id="A0A3B0TCI6"/>
<gene>
    <name evidence="7" type="ORF">MNBD_ALPHA05-595</name>
</gene>
<keyword evidence="2" id="KW-0227">DNA damage</keyword>
<dbReference type="FunFam" id="3.40.1170.10:FF:000001">
    <property type="entry name" value="DNA mismatch repair protein MutS"/>
    <property type="match status" value="1"/>
</dbReference>